<keyword evidence="1" id="KW-0812">Transmembrane</keyword>
<evidence type="ECO:0000256" key="1">
    <source>
        <dbReference type="SAM" id="Phobius"/>
    </source>
</evidence>
<feature type="transmembrane region" description="Helical" evidence="1">
    <location>
        <begin position="65"/>
        <end position="83"/>
    </location>
</feature>
<accession>A0AAX1KGG4</accession>
<gene>
    <name evidence="2" type="ORF">I5Q84_13255</name>
</gene>
<dbReference type="RefSeq" id="WP_065535263.1">
    <property type="nucleotide sequence ID" value="NZ_CP015406.2"/>
</dbReference>
<dbReference type="Pfam" id="PF16079">
    <property type="entry name" value="Phage_holin_5_2"/>
    <property type="match status" value="1"/>
</dbReference>
<protein>
    <submittedName>
        <fullName evidence="2">Phage holin family protein</fullName>
    </submittedName>
</protein>
<feature type="transmembrane region" description="Helical" evidence="1">
    <location>
        <begin position="34"/>
        <end position="53"/>
    </location>
</feature>
<sequence length="89" mass="9034">MDISSLGITGVAVITVICFLAGQVVKATGLDNKWIPIICGVFGAALGILGMFVMPEFPASDYLTAAAVGIVSGLAATGINQVYKQMKGG</sequence>
<evidence type="ECO:0000313" key="3">
    <source>
        <dbReference type="Proteomes" id="UP000595792"/>
    </source>
</evidence>
<name>A0AAX1KGG4_FLAPL</name>
<proteinExistence type="predicted"/>
<dbReference type="Proteomes" id="UP000595792">
    <property type="component" value="Chromosome"/>
</dbReference>
<dbReference type="KEGG" id="fpla:A4U99_14380"/>
<keyword evidence="1" id="KW-0472">Membrane</keyword>
<organism evidence="2 3">
    <name type="scientific">Flavonifractor plautii</name>
    <name type="common">Fusobacterium plautii</name>
    <dbReference type="NCBI Taxonomy" id="292800"/>
    <lineage>
        <taxon>Bacteria</taxon>
        <taxon>Bacillati</taxon>
        <taxon>Bacillota</taxon>
        <taxon>Clostridia</taxon>
        <taxon>Eubacteriales</taxon>
        <taxon>Oscillospiraceae</taxon>
        <taxon>Flavonifractor</taxon>
    </lineage>
</organism>
<reference evidence="2 3" key="1">
    <citation type="submission" date="2020-11" db="EMBL/GenBank/DDBJ databases">
        <title>Closed and high quality bacterial genomes of the OMM12 community.</title>
        <authorList>
            <person name="Marbouty M."/>
            <person name="Lamy-Besnier Q."/>
            <person name="Debarbieux L."/>
            <person name="Koszul R."/>
        </authorList>
    </citation>
    <scope>NUCLEOTIDE SEQUENCE [LARGE SCALE GENOMIC DNA]</scope>
    <source>
        <strain evidence="2 3">YL31</strain>
    </source>
</reference>
<feature type="transmembrane region" description="Helical" evidence="1">
    <location>
        <begin position="6"/>
        <end position="22"/>
    </location>
</feature>
<dbReference type="EMBL" id="CP065315">
    <property type="protein sequence ID" value="QQR04940.1"/>
    <property type="molecule type" value="Genomic_DNA"/>
</dbReference>
<evidence type="ECO:0000313" key="2">
    <source>
        <dbReference type="EMBL" id="QQR04940.1"/>
    </source>
</evidence>
<dbReference type="AlphaFoldDB" id="A0AAX1KGG4"/>
<dbReference type="InterPro" id="IPR032111">
    <property type="entry name" value="Clostridium_phage_holin"/>
</dbReference>
<keyword evidence="1" id="KW-1133">Transmembrane helix</keyword>